<evidence type="ECO:0000256" key="1">
    <source>
        <dbReference type="ARBA" id="ARBA00005234"/>
    </source>
</evidence>
<dbReference type="InterPro" id="IPR038765">
    <property type="entry name" value="Papain-like_cys_pep_sf"/>
</dbReference>
<dbReference type="GO" id="GO:0008234">
    <property type="term" value="F:cysteine-type peptidase activity"/>
    <property type="evidence" value="ECO:0007669"/>
    <property type="project" value="UniProtKB-KW"/>
</dbReference>
<evidence type="ECO:0000313" key="8">
    <source>
        <dbReference type="Proteomes" id="UP000622797"/>
    </source>
</evidence>
<dbReference type="PROSITE" id="PS50600">
    <property type="entry name" value="ULP_PROTEASE"/>
    <property type="match status" value="1"/>
</dbReference>
<evidence type="ECO:0000313" key="7">
    <source>
        <dbReference type="EMBL" id="KAF4943576.1"/>
    </source>
</evidence>
<accession>A0A8H4WMZ0</accession>
<dbReference type="AlphaFoldDB" id="A0A8H4WMZ0"/>
<dbReference type="GO" id="GO:0000338">
    <property type="term" value="P:protein deneddylation"/>
    <property type="evidence" value="ECO:0007669"/>
    <property type="project" value="TreeGrafter"/>
</dbReference>
<evidence type="ECO:0000256" key="3">
    <source>
        <dbReference type="ARBA" id="ARBA00022801"/>
    </source>
</evidence>
<evidence type="ECO:0000256" key="2">
    <source>
        <dbReference type="ARBA" id="ARBA00022670"/>
    </source>
</evidence>
<dbReference type="SUPFAM" id="SSF54001">
    <property type="entry name" value="Cysteine proteinases"/>
    <property type="match status" value="1"/>
</dbReference>
<dbReference type="PANTHER" id="PTHR46468:SF1">
    <property type="entry name" value="SENTRIN-SPECIFIC PROTEASE 8"/>
    <property type="match status" value="1"/>
</dbReference>
<dbReference type="InterPro" id="IPR003653">
    <property type="entry name" value="Peptidase_C48_C"/>
</dbReference>
<evidence type="ECO:0000256" key="5">
    <source>
        <dbReference type="SAM" id="MobiDB-lite"/>
    </source>
</evidence>
<dbReference type="OrthoDB" id="4807521at2759"/>
<sequence length="331" mass="37175">RGGRGGRKLDSDPTPTPTPTPFPPSTCTNSFGDSGRRKRKRPLVTYSLRNQKRCRMTQARTRRASSHVGGGQSRGLETAKSELSRPTKWLTGFTIDLLVSHILSTSSDDVAACSALTLQVDNEPSNHWPRKSLPRKNYGYSVIYMPVVNRKPKHWSLAVLRQSSKEGRTDFYYHSSGCKDRTRRVTAAFSLLDGNGVEVKQRKCPQQHDGYNCGIFVVCMIEHLHAGSKVTKGLRFNLADERKRWLDVVDSMSVGQISDDEARLPEESDPESHESPVELGTPEATKLSEIKHGPVLKEFQQSKRASTFWTCPEFNNLNQTDSPPIFNDLHH</sequence>
<gene>
    <name evidence="7" type="ORF">FSARC_14888</name>
</gene>
<organism evidence="7 8">
    <name type="scientific">Fusarium sarcochroum</name>
    <dbReference type="NCBI Taxonomy" id="1208366"/>
    <lineage>
        <taxon>Eukaryota</taxon>
        <taxon>Fungi</taxon>
        <taxon>Dikarya</taxon>
        <taxon>Ascomycota</taxon>
        <taxon>Pezizomycotina</taxon>
        <taxon>Sordariomycetes</taxon>
        <taxon>Hypocreomycetidae</taxon>
        <taxon>Hypocreales</taxon>
        <taxon>Nectriaceae</taxon>
        <taxon>Fusarium</taxon>
        <taxon>Fusarium lateritium species complex</taxon>
    </lineage>
</organism>
<keyword evidence="8" id="KW-1185">Reference proteome</keyword>
<dbReference type="InterPro" id="IPR044613">
    <property type="entry name" value="Nep1/2-like"/>
</dbReference>
<feature type="compositionally biased region" description="Basic residues" evidence="5">
    <location>
        <begin position="50"/>
        <end position="65"/>
    </location>
</feature>
<evidence type="ECO:0000259" key="6">
    <source>
        <dbReference type="PROSITE" id="PS50600"/>
    </source>
</evidence>
<keyword evidence="2" id="KW-0645">Protease</keyword>
<reference evidence="7" key="1">
    <citation type="journal article" date="2020" name="BMC Genomics">
        <title>Correction to: Identification and distribution of gene clusters required for synthesis of sphingolipid metabolism inhibitors in diverse species of the filamentous fungus Fusarium.</title>
        <authorList>
            <person name="Kim H.S."/>
            <person name="Lohmar J.M."/>
            <person name="Busman M."/>
            <person name="Brown D.W."/>
            <person name="Naumann T.A."/>
            <person name="Divon H.H."/>
            <person name="Lysoe E."/>
            <person name="Uhlig S."/>
            <person name="Proctor R.H."/>
        </authorList>
    </citation>
    <scope>NUCLEOTIDE SEQUENCE</scope>
    <source>
        <strain evidence="7">NRRL 20472</strain>
    </source>
</reference>
<keyword evidence="3" id="KW-0378">Hydrolase</keyword>
<comment type="caution">
    <text evidence="7">The sequence shown here is derived from an EMBL/GenBank/DDBJ whole genome shotgun (WGS) entry which is preliminary data.</text>
</comment>
<evidence type="ECO:0000256" key="4">
    <source>
        <dbReference type="ARBA" id="ARBA00022807"/>
    </source>
</evidence>
<comment type="similarity">
    <text evidence="1">Belongs to the peptidase C48 family.</text>
</comment>
<name>A0A8H4WMZ0_9HYPO</name>
<feature type="compositionally biased region" description="Pro residues" evidence="5">
    <location>
        <begin position="14"/>
        <end position="24"/>
    </location>
</feature>
<dbReference type="GO" id="GO:0006508">
    <property type="term" value="P:proteolysis"/>
    <property type="evidence" value="ECO:0007669"/>
    <property type="project" value="UniProtKB-KW"/>
</dbReference>
<feature type="compositionally biased region" description="Basic and acidic residues" evidence="5">
    <location>
        <begin position="260"/>
        <end position="276"/>
    </location>
</feature>
<feature type="domain" description="Ubiquitin-like protease family profile" evidence="6">
    <location>
        <begin position="46"/>
        <end position="224"/>
    </location>
</feature>
<dbReference type="Gene3D" id="3.40.395.10">
    <property type="entry name" value="Adenoviral Proteinase, Chain A"/>
    <property type="match status" value="1"/>
</dbReference>
<dbReference type="PANTHER" id="PTHR46468">
    <property type="entry name" value="SENTRIN-SPECIFIC PROTEASE 8"/>
    <property type="match status" value="1"/>
</dbReference>
<dbReference type="GO" id="GO:0019784">
    <property type="term" value="F:deNEDDylase activity"/>
    <property type="evidence" value="ECO:0007669"/>
    <property type="project" value="InterPro"/>
</dbReference>
<protein>
    <recommendedName>
        <fullName evidence="6">Ubiquitin-like protease family profile domain-containing protein</fullName>
    </recommendedName>
</protein>
<feature type="region of interest" description="Disordered" evidence="5">
    <location>
        <begin position="1"/>
        <end position="80"/>
    </location>
</feature>
<proteinExistence type="inferred from homology"/>
<feature type="region of interest" description="Disordered" evidence="5">
    <location>
        <begin position="257"/>
        <end position="285"/>
    </location>
</feature>
<keyword evidence="4" id="KW-0788">Thiol protease</keyword>
<feature type="non-terminal residue" evidence="7">
    <location>
        <position position="1"/>
    </location>
</feature>
<dbReference type="EMBL" id="JABEXW010001499">
    <property type="protein sequence ID" value="KAF4943576.1"/>
    <property type="molecule type" value="Genomic_DNA"/>
</dbReference>
<reference evidence="7" key="2">
    <citation type="submission" date="2020-05" db="EMBL/GenBank/DDBJ databases">
        <authorList>
            <person name="Kim H.-S."/>
            <person name="Proctor R.H."/>
            <person name="Brown D.W."/>
        </authorList>
    </citation>
    <scope>NUCLEOTIDE SEQUENCE</scope>
    <source>
        <strain evidence="7">NRRL 20472</strain>
    </source>
</reference>
<dbReference type="Proteomes" id="UP000622797">
    <property type="component" value="Unassembled WGS sequence"/>
</dbReference>